<evidence type="ECO:0000313" key="2">
    <source>
        <dbReference type="EMBL" id="KAF4114362.1"/>
    </source>
</evidence>
<name>A0A7J6D581_9TELE</name>
<reference evidence="2 3" key="1">
    <citation type="submission" date="2020-04" db="EMBL/GenBank/DDBJ databases">
        <title>Chromosome-level genome assembly of a cyprinid fish Onychostoma macrolepis by integration of Nanopore Sequencing, Bionano and Hi-C technology.</title>
        <authorList>
            <person name="Wang D."/>
        </authorList>
    </citation>
    <scope>NUCLEOTIDE SEQUENCE [LARGE SCALE GENOMIC DNA]</scope>
    <source>
        <strain evidence="2">SWU-2019</strain>
        <tissue evidence="2">Muscle</tissue>
    </source>
</reference>
<evidence type="ECO:0000256" key="1">
    <source>
        <dbReference type="SAM" id="MobiDB-lite"/>
    </source>
</evidence>
<dbReference type="Proteomes" id="UP000579812">
    <property type="component" value="Unassembled WGS sequence"/>
</dbReference>
<sequence>MVSLRREMRAMIKALRGLVVVHKVEPKAKNSHKPEEQYKISQFMCHDTSTADKFYAVNLNPKQAVENHLLFEQALEGPESSPVKGEAIPKPTKHKWPATTATKETCQDSQPVIFISQ</sequence>
<organism evidence="2 3">
    <name type="scientific">Onychostoma macrolepis</name>
    <dbReference type="NCBI Taxonomy" id="369639"/>
    <lineage>
        <taxon>Eukaryota</taxon>
        <taxon>Metazoa</taxon>
        <taxon>Chordata</taxon>
        <taxon>Craniata</taxon>
        <taxon>Vertebrata</taxon>
        <taxon>Euteleostomi</taxon>
        <taxon>Actinopterygii</taxon>
        <taxon>Neopterygii</taxon>
        <taxon>Teleostei</taxon>
        <taxon>Ostariophysi</taxon>
        <taxon>Cypriniformes</taxon>
        <taxon>Cyprinidae</taxon>
        <taxon>Acrossocheilinae</taxon>
        <taxon>Onychostoma</taxon>
    </lineage>
</organism>
<dbReference type="AlphaFoldDB" id="A0A7J6D581"/>
<accession>A0A7J6D581</accession>
<keyword evidence="3" id="KW-1185">Reference proteome</keyword>
<evidence type="ECO:0000313" key="3">
    <source>
        <dbReference type="Proteomes" id="UP000579812"/>
    </source>
</evidence>
<proteinExistence type="predicted"/>
<comment type="caution">
    <text evidence="2">The sequence shown here is derived from an EMBL/GenBank/DDBJ whole genome shotgun (WGS) entry which is preliminary data.</text>
</comment>
<gene>
    <name evidence="2" type="ORF">G5714_004585</name>
</gene>
<feature type="region of interest" description="Disordered" evidence="1">
    <location>
        <begin position="76"/>
        <end position="99"/>
    </location>
</feature>
<protein>
    <submittedName>
        <fullName evidence="2">Uncharacterized protein</fullName>
    </submittedName>
</protein>
<dbReference type="EMBL" id="JAAMOB010000004">
    <property type="protein sequence ID" value="KAF4114362.1"/>
    <property type="molecule type" value="Genomic_DNA"/>
</dbReference>